<dbReference type="InterPro" id="IPR043153">
    <property type="entry name" value="DENN_C"/>
</dbReference>
<dbReference type="FunFam" id="3.40.50.11500:FF:000006">
    <property type="entry name" value="SET binding factor 2"/>
    <property type="match status" value="1"/>
</dbReference>
<dbReference type="EMBL" id="PZQS01000003">
    <property type="protein sequence ID" value="PVD33551.1"/>
    <property type="molecule type" value="Genomic_DNA"/>
</dbReference>
<dbReference type="GO" id="GO:0032483">
    <property type="term" value="P:regulation of Rab protein signal transduction"/>
    <property type="evidence" value="ECO:0007669"/>
    <property type="project" value="TreeGrafter"/>
</dbReference>
<accession>A0A2T7PJD6</accession>
<dbReference type="SMART" id="SM00799">
    <property type="entry name" value="DENN"/>
    <property type="match status" value="1"/>
</dbReference>
<sequence length="475" mass="52776">MCSVGRPLAARTGVLRDSRRVVTSQLQQSGFLMSPPSDISLRSGTGGGKVLQRFPEKDWDDCPFTTGLELFCQPTGWSLSSQQQQPVFYVAVLTDIDADRHYCACFTFHETIAMTPTKPDDADADDHDSTLIHHSLMYAPKSLNCLGIIYTVYMENIQVQIETLIGNILGCIQVPPSGGPQVRFSIGAGDRQALQPPLSSTLPISHDSVALFFDQMGINNAITILCAALTDHKILFYSDSYSRLTAACRALIALHYPLKYSYVYIPILPSALLEVLNTPTPFIAGVHASLVSQVVDLLDVILVDLDGGDIRIPECVKIPPIPEPMLSRAKRCLNMILLPDLLSADYAFPPSPRKLSPYLQRDKEIRAVFIRMFAELFAGYRTCLTIIRIHPDPFITFHKASFLGHRGMVEDDFAVRVLGGMAFSAFVAERGPPYRVCDIFDEVYATMPEQLHLEQSDHEKVAENIKDLAHQLYLN</sequence>
<evidence type="ECO:0000313" key="3">
    <source>
        <dbReference type="Proteomes" id="UP000245119"/>
    </source>
</evidence>
<feature type="non-terminal residue" evidence="2">
    <location>
        <position position="475"/>
    </location>
</feature>
<dbReference type="SMART" id="SM00800">
    <property type="entry name" value="uDENN"/>
    <property type="match status" value="1"/>
</dbReference>
<dbReference type="PROSITE" id="PS50211">
    <property type="entry name" value="DENN"/>
    <property type="match status" value="1"/>
</dbReference>
<dbReference type="Pfam" id="PF02141">
    <property type="entry name" value="DENN"/>
    <property type="match status" value="1"/>
</dbReference>
<evidence type="ECO:0000313" key="2">
    <source>
        <dbReference type="EMBL" id="PVD33551.1"/>
    </source>
</evidence>
<dbReference type="GO" id="GO:0031410">
    <property type="term" value="C:cytoplasmic vesicle"/>
    <property type="evidence" value="ECO:0007669"/>
    <property type="project" value="TreeGrafter"/>
</dbReference>
<dbReference type="AlphaFoldDB" id="A0A2T7PJD6"/>
<dbReference type="Pfam" id="PF03456">
    <property type="entry name" value="uDENN"/>
    <property type="match status" value="1"/>
</dbReference>
<name>A0A2T7PJD6_POMCA</name>
<dbReference type="InterPro" id="IPR051696">
    <property type="entry name" value="DENN_Domain_GEFs"/>
</dbReference>
<feature type="domain" description="UDENN" evidence="1">
    <location>
        <begin position="34"/>
        <end position="437"/>
    </location>
</feature>
<dbReference type="STRING" id="400727.A0A2T7PJD6"/>
<proteinExistence type="predicted"/>
<reference evidence="2 3" key="1">
    <citation type="submission" date="2018-04" db="EMBL/GenBank/DDBJ databases">
        <title>The genome of golden apple snail Pomacea canaliculata provides insight into stress tolerance and invasive adaptation.</title>
        <authorList>
            <person name="Liu C."/>
            <person name="Liu B."/>
            <person name="Ren Y."/>
            <person name="Zhang Y."/>
            <person name="Wang H."/>
            <person name="Li S."/>
            <person name="Jiang F."/>
            <person name="Yin L."/>
            <person name="Zhang G."/>
            <person name="Qian W."/>
            <person name="Fan W."/>
        </authorList>
    </citation>
    <scope>NUCLEOTIDE SEQUENCE [LARGE SCALE GENOMIC DNA]</scope>
    <source>
        <strain evidence="2">SZHN2017</strain>
        <tissue evidence="2">Muscle</tissue>
    </source>
</reference>
<dbReference type="PANTHER" id="PTHR12296:SF16">
    <property type="entry name" value="C-MYC PROMOTER-BINDING PROTEIN"/>
    <property type="match status" value="1"/>
</dbReference>
<protein>
    <recommendedName>
        <fullName evidence="1">UDENN domain-containing protein</fullName>
    </recommendedName>
</protein>
<dbReference type="OrthoDB" id="74314at2759"/>
<gene>
    <name evidence="2" type="ORF">C0Q70_04808</name>
</gene>
<organism evidence="2 3">
    <name type="scientific">Pomacea canaliculata</name>
    <name type="common">Golden apple snail</name>
    <dbReference type="NCBI Taxonomy" id="400727"/>
    <lineage>
        <taxon>Eukaryota</taxon>
        <taxon>Metazoa</taxon>
        <taxon>Spiralia</taxon>
        <taxon>Lophotrochozoa</taxon>
        <taxon>Mollusca</taxon>
        <taxon>Gastropoda</taxon>
        <taxon>Caenogastropoda</taxon>
        <taxon>Architaenioglossa</taxon>
        <taxon>Ampullarioidea</taxon>
        <taxon>Ampullariidae</taxon>
        <taxon>Pomacea</taxon>
    </lineage>
</organism>
<dbReference type="Proteomes" id="UP000245119">
    <property type="component" value="Linkage Group LG3"/>
</dbReference>
<comment type="caution">
    <text evidence="2">The sequence shown here is derived from an EMBL/GenBank/DDBJ whole genome shotgun (WGS) entry which is preliminary data.</text>
</comment>
<dbReference type="GO" id="GO:0005085">
    <property type="term" value="F:guanyl-nucleotide exchange factor activity"/>
    <property type="evidence" value="ECO:0007669"/>
    <property type="project" value="UniProtKB-ARBA"/>
</dbReference>
<dbReference type="InterPro" id="IPR005112">
    <property type="entry name" value="dDENN_dom"/>
</dbReference>
<dbReference type="SMART" id="SM00801">
    <property type="entry name" value="dDENN"/>
    <property type="match status" value="1"/>
</dbReference>
<dbReference type="InterPro" id="IPR005113">
    <property type="entry name" value="uDENN_dom"/>
</dbReference>
<dbReference type="InterPro" id="IPR037516">
    <property type="entry name" value="Tripartite_DENN"/>
</dbReference>
<keyword evidence="3" id="KW-1185">Reference proteome</keyword>
<dbReference type="Gene3D" id="3.30.450.200">
    <property type="match status" value="1"/>
</dbReference>
<dbReference type="PANTHER" id="PTHR12296">
    <property type="entry name" value="DENN DOMAIN-CONTAINING PROTEIN 4"/>
    <property type="match status" value="1"/>
</dbReference>
<dbReference type="InterPro" id="IPR001194">
    <property type="entry name" value="cDENN_dom"/>
</dbReference>
<dbReference type="Gene3D" id="3.40.50.11500">
    <property type="match status" value="1"/>
</dbReference>
<evidence type="ECO:0000259" key="1">
    <source>
        <dbReference type="PROSITE" id="PS50211"/>
    </source>
</evidence>